<accession>A0A382PF00</accession>
<sequence length="264" mass="30725">MNNFYKDIKEFNIWNRSLKDRLIEFVSLMKHPKGSGGYYYSPNGDRFSFPLLCSTVFATKILYMLKNDIANKENMSIFMLQFLNADGSLYDKNILSRSLFYRIYRCIRENTFNHLFGLDLIRGETRQSYAALLTMNSLPKITYNEFDIEPEKINKYILDLEWRNPWTAGSNFGHLIFFLKINSIINNSNQKQIINDCFKLVNDNYKQIDGTWSSTTDIPIHLKINGAMKMLVAMSTAGIEEFDDSKKIIDLCLKSLNYGNACNH</sequence>
<reference evidence="1" key="1">
    <citation type="submission" date="2018-05" db="EMBL/GenBank/DDBJ databases">
        <authorList>
            <person name="Lanie J.A."/>
            <person name="Ng W.-L."/>
            <person name="Kazmierczak K.M."/>
            <person name="Andrzejewski T.M."/>
            <person name="Davidsen T.M."/>
            <person name="Wayne K.J."/>
            <person name="Tettelin H."/>
            <person name="Glass J.I."/>
            <person name="Rusch D."/>
            <person name="Podicherti R."/>
            <person name="Tsui H.-C.T."/>
            <person name="Winkler M.E."/>
        </authorList>
    </citation>
    <scope>NUCLEOTIDE SEQUENCE</scope>
</reference>
<feature type="non-terminal residue" evidence="1">
    <location>
        <position position="264"/>
    </location>
</feature>
<evidence type="ECO:0000313" key="1">
    <source>
        <dbReference type="EMBL" id="SVC71984.1"/>
    </source>
</evidence>
<gene>
    <name evidence="1" type="ORF">METZ01_LOCUS324838</name>
</gene>
<proteinExistence type="predicted"/>
<name>A0A382PF00_9ZZZZ</name>
<dbReference type="AlphaFoldDB" id="A0A382PF00"/>
<protein>
    <submittedName>
        <fullName evidence="1">Uncharacterized protein</fullName>
    </submittedName>
</protein>
<dbReference type="EMBL" id="UINC01106959">
    <property type="protein sequence ID" value="SVC71984.1"/>
    <property type="molecule type" value="Genomic_DNA"/>
</dbReference>
<organism evidence="1">
    <name type="scientific">marine metagenome</name>
    <dbReference type="NCBI Taxonomy" id="408172"/>
    <lineage>
        <taxon>unclassified sequences</taxon>
        <taxon>metagenomes</taxon>
        <taxon>ecological metagenomes</taxon>
    </lineage>
</organism>